<dbReference type="InterPro" id="IPR003599">
    <property type="entry name" value="Ig_sub"/>
</dbReference>
<dbReference type="SUPFAM" id="SSF54452">
    <property type="entry name" value="MHC antigen-recognition domain"/>
    <property type="match status" value="1"/>
</dbReference>
<dbReference type="InterPro" id="IPR036179">
    <property type="entry name" value="Ig-like_dom_sf"/>
</dbReference>
<keyword evidence="3" id="KW-0430">Lectin</keyword>
<proteinExistence type="predicted"/>
<dbReference type="PANTHER" id="PTHR47331:SF5">
    <property type="entry name" value="RIBONUCLEASE H"/>
    <property type="match status" value="1"/>
</dbReference>
<dbReference type="SMART" id="SM00908">
    <property type="entry name" value="Gal-bind_lectin"/>
    <property type="match status" value="1"/>
</dbReference>
<dbReference type="STRING" id="84645.A0A498NTB4"/>
<dbReference type="PANTHER" id="PTHR47331">
    <property type="entry name" value="PHD-TYPE DOMAIN-CONTAINING PROTEIN"/>
    <property type="match status" value="1"/>
</dbReference>
<dbReference type="Pfam" id="PF03564">
    <property type="entry name" value="DUF1759"/>
    <property type="match status" value="1"/>
</dbReference>
<keyword evidence="6" id="KW-0325">Glycoprotein</keyword>
<reference evidence="13 14" key="1">
    <citation type="submission" date="2018-03" db="EMBL/GenBank/DDBJ databases">
        <title>Draft genome sequence of Rohu Carp (Labeo rohita).</title>
        <authorList>
            <person name="Das P."/>
            <person name="Kushwaha B."/>
            <person name="Joshi C.G."/>
            <person name="Kumar D."/>
            <person name="Nagpure N.S."/>
            <person name="Sahoo L."/>
            <person name="Das S.P."/>
            <person name="Bit A."/>
            <person name="Patnaik S."/>
            <person name="Meher P.K."/>
            <person name="Jayasankar P."/>
            <person name="Koringa P.G."/>
            <person name="Patel N.V."/>
            <person name="Hinsu A.T."/>
            <person name="Kumar R."/>
            <person name="Pandey M."/>
            <person name="Agarwal S."/>
            <person name="Srivastava S."/>
            <person name="Singh M."/>
            <person name="Iquebal M.A."/>
            <person name="Jaiswal S."/>
            <person name="Angadi U.B."/>
            <person name="Kumar N."/>
            <person name="Raza M."/>
            <person name="Shah T.M."/>
            <person name="Rai A."/>
            <person name="Jena J.K."/>
        </authorList>
    </citation>
    <scope>NUCLEOTIDE SEQUENCE [LARGE SCALE GENOMIC DNA]</scope>
    <source>
        <strain evidence="13">DASCIFA01</strain>
        <tissue evidence="13">Testis</tissue>
    </source>
</reference>
<dbReference type="EMBL" id="QBIY01011166">
    <property type="protein sequence ID" value="RXN34737.1"/>
    <property type="molecule type" value="Genomic_DNA"/>
</dbReference>
<dbReference type="GO" id="GO:0030246">
    <property type="term" value="F:carbohydrate binding"/>
    <property type="evidence" value="ECO:0007669"/>
    <property type="project" value="UniProtKB-KW"/>
</dbReference>
<feature type="domain" description="Ig-like" evidence="11">
    <location>
        <begin position="902"/>
        <end position="1023"/>
    </location>
</feature>
<dbReference type="Gene3D" id="3.30.500.10">
    <property type="entry name" value="MHC class I-like antigen recognition-like"/>
    <property type="match status" value="1"/>
</dbReference>
<sequence length="1408" mass="159929">MATVDGEFDVERERGRLRELLAHSYAHSIYGSSASQMSVSSHSGSSCTASKRADAAAELAAKEAEYKILQMERQQKEKLRTIEEQFRKELETQRFELERLQVEKDIQVARARVKSYDEEIKQETISQSIKNEHQGPRNEMQRQQCNVVHSPPLSEVSHLAQAVQDSIALNRLPVPEPRVFNGDPIQFVDWKASFMSLIDKKGISAADKLYYLKKYVSGSAHRYLEGTFYRNDEEAYKDAWDKLNQRYGQPFVIQRAFREKLSKWPKIQPKDAEGLRTFSDFLNACLQAIPHVKGLEILNDCEENQKLVQKLPDWVASRWNRQVTTALMDGKEFPSFNDFVSFMSTEAEIMCNPITSLHALHSCHCAKECRRRHTCDVCKLRHPTCLHDYNYDKDGNRERPLPMVSNVHALESETTSAMSLNITSEDTQSDTTFIDEDISNALQVESHPVKLKLTTMMGDNVIIRSKRVSDLRVRGYSSSVHISLPPVYTKECIPVNYDHIPTQETAMNWSHLKVIADKMAPLLNCEVGLLLGYNCPRVLAPRQVILGKDEEPYAILTDLGWSIVGCSTPSINESTGFGLCHRIATKEMPALTPVDAVRILESDFKDVTADDKIVSQEDIMFLDKLKVYAEFQRITNQNLPNTFYSELDRHLPRLMTLFRQKAGRTGKTLDALTEILKMHDEQEFHDIHAKRVTVLHALPVYLREDVSEFFKTCTDTSDEPELLDVAVALLTVVKDNDTSPVHFQPVKISVVIESEIVGNLPRFADAFLVMFGLIYALHLSYPRGLTNTFEFVQKILLGLDDGSRENAEEEEVREGKTVMTKTFASVKGPLEERFGISLRHKHGIAFDYSPRFDQNVVVRNTYGDGIWGTEERSEPMPFKGGESLMLTIIAVRINTSLLDGEPEKFINRWHGLAVRGPSGPLFVPLGSSVVLPCYVDQLLLTEGLEVEWRRADSENLVHLFLDGKGRTEKQQQDYQDRAHFFTDQIQHGNFSLCLDNLRANDEGRYTCAVYSQQDSGETMVEIVVERLLVSGSDESVSASVGDDVTLNCSVDSHITPEHIEEVSWKKTNEDIKVLLYQNSEALPDSSDERYRDRVEFFIAEIPKGNFSLRLKSVRTEDKGVYMCQVFAGGLSANTTAVLERLGLSSLHIAVLIFCFVAGSGAVLLLCCLIFYRSRNTVTSSTIWNLQLSLIFFPNVCMFFAYVFWGLTEGFLHETITCCALYILRPVMLISALPCLKYLQVIFTYAWRKHAHDANIALCIISGIFFGFVVLLCVLLNGESQWVTKVDAALPTKRKWDNVLILNQYTKGYLEKESVDWLNKFREYADEDLRNSSLPDVHMFAKKTSDDRSKLKLSCMATGFLPKDVQLSIMKNHKHLPDDEIESTGVRPNHDGSYQMRKSVEIKEEDKAE</sequence>
<dbReference type="InterPro" id="IPR003598">
    <property type="entry name" value="Ig_sub2"/>
</dbReference>
<evidence type="ECO:0000259" key="11">
    <source>
        <dbReference type="PROSITE" id="PS50835"/>
    </source>
</evidence>
<evidence type="ECO:0000256" key="9">
    <source>
        <dbReference type="SAM" id="MobiDB-lite"/>
    </source>
</evidence>
<dbReference type="GO" id="GO:0016020">
    <property type="term" value="C:membrane"/>
    <property type="evidence" value="ECO:0007669"/>
    <property type="project" value="UniProtKB-SubCell"/>
</dbReference>
<evidence type="ECO:0000256" key="2">
    <source>
        <dbReference type="ARBA" id="ARBA00022729"/>
    </source>
</evidence>
<organism evidence="13 14">
    <name type="scientific">Labeo rohita</name>
    <name type="common">Indian major carp</name>
    <name type="synonym">Cyprinus rohita</name>
    <dbReference type="NCBI Taxonomy" id="84645"/>
    <lineage>
        <taxon>Eukaryota</taxon>
        <taxon>Metazoa</taxon>
        <taxon>Chordata</taxon>
        <taxon>Craniata</taxon>
        <taxon>Vertebrata</taxon>
        <taxon>Euteleostomi</taxon>
        <taxon>Actinopterygii</taxon>
        <taxon>Neopterygii</taxon>
        <taxon>Teleostei</taxon>
        <taxon>Ostariophysi</taxon>
        <taxon>Cypriniformes</taxon>
        <taxon>Cyprinidae</taxon>
        <taxon>Labeoninae</taxon>
        <taxon>Labeonini</taxon>
        <taxon>Labeo</taxon>
    </lineage>
</organism>
<evidence type="ECO:0000256" key="4">
    <source>
        <dbReference type="ARBA" id="ARBA00023136"/>
    </source>
</evidence>
<keyword evidence="14" id="KW-1185">Reference proteome</keyword>
<feature type="region of interest" description="Disordered" evidence="9">
    <location>
        <begin position="1377"/>
        <end position="1408"/>
    </location>
</feature>
<dbReference type="InterPro" id="IPR007110">
    <property type="entry name" value="Ig-like_dom"/>
</dbReference>
<dbReference type="Proteomes" id="UP000290572">
    <property type="component" value="Unassembled WGS sequence"/>
</dbReference>
<feature type="transmembrane region" description="Helical" evidence="10">
    <location>
        <begin position="1183"/>
        <end position="1204"/>
    </location>
</feature>
<dbReference type="Pfam" id="PF07654">
    <property type="entry name" value="C1-set"/>
    <property type="match status" value="1"/>
</dbReference>
<evidence type="ECO:0000313" key="13">
    <source>
        <dbReference type="EMBL" id="RXN34737.1"/>
    </source>
</evidence>
<keyword evidence="5" id="KW-1015">Disulfide bond</keyword>
<dbReference type="InterPro" id="IPR013106">
    <property type="entry name" value="Ig_V-set"/>
</dbReference>
<feature type="compositionally biased region" description="Basic and acidic residues" evidence="9">
    <location>
        <begin position="1397"/>
        <end position="1408"/>
    </location>
</feature>
<evidence type="ECO:0000256" key="7">
    <source>
        <dbReference type="ARBA" id="ARBA00023319"/>
    </source>
</evidence>
<dbReference type="GO" id="GO:0050863">
    <property type="term" value="P:regulation of T cell activation"/>
    <property type="evidence" value="ECO:0007669"/>
    <property type="project" value="UniProtKB-ARBA"/>
</dbReference>
<dbReference type="InterPro" id="IPR001079">
    <property type="entry name" value="Galectin_CRD"/>
</dbReference>
<comment type="subcellular location">
    <subcellularLocation>
        <location evidence="1">Membrane</location>
    </subcellularLocation>
</comment>
<evidence type="ECO:0000313" key="14">
    <source>
        <dbReference type="Proteomes" id="UP000290572"/>
    </source>
</evidence>
<dbReference type="InterPro" id="IPR013783">
    <property type="entry name" value="Ig-like_fold"/>
</dbReference>
<dbReference type="PROSITE" id="PS50835">
    <property type="entry name" value="IG_LIKE"/>
    <property type="match status" value="2"/>
</dbReference>
<keyword evidence="7" id="KW-0393">Immunoglobulin domain</keyword>
<evidence type="ECO:0000256" key="1">
    <source>
        <dbReference type="ARBA" id="ARBA00004370"/>
    </source>
</evidence>
<dbReference type="SUPFAM" id="SSF49899">
    <property type="entry name" value="Concanavalin A-like lectins/glucanases"/>
    <property type="match status" value="1"/>
</dbReference>
<dbReference type="FunFam" id="2.60.40.10:FF:000142">
    <property type="entry name" value="V-set domain-containing T-cell activation inhibitor 1"/>
    <property type="match status" value="2"/>
</dbReference>
<dbReference type="Pfam" id="PF00337">
    <property type="entry name" value="Gal-bind_lectin"/>
    <property type="match status" value="1"/>
</dbReference>
<dbReference type="SMART" id="SM00406">
    <property type="entry name" value="IGv"/>
    <property type="match status" value="2"/>
</dbReference>
<evidence type="ECO:0000256" key="6">
    <source>
        <dbReference type="ARBA" id="ARBA00023180"/>
    </source>
</evidence>
<comment type="caution">
    <text evidence="13">The sequence shown here is derived from an EMBL/GenBank/DDBJ whole genome shotgun (WGS) entry which is preliminary data.</text>
</comment>
<keyword evidence="8" id="KW-0175">Coiled coil</keyword>
<protein>
    <submittedName>
        <fullName evidence="13">Butyrophilin 2 isoform X2</fullName>
    </submittedName>
</protein>
<evidence type="ECO:0000259" key="12">
    <source>
        <dbReference type="PROSITE" id="PS51304"/>
    </source>
</evidence>
<dbReference type="InterPro" id="IPR003597">
    <property type="entry name" value="Ig_C1-set"/>
</dbReference>
<dbReference type="InterPro" id="IPR013320">
    <property type="entry name" value="ConA-like_dom_sf"/>
</dbReference>
<dbReference type="InterPro" id="IPR011162">
    <property type="entry name" value="MHC_I/II-like_Ag-recog"/>
</dbReference>
<keyword evidence="10" id="KW-0812">Transmembrane</keyword>
<feature type="transmembrane region" description="Helical" evidence="10">
    <location>
        <begin position="1255"/>
        <end position="1276"/>
    </location>
</feature>
<feature type="domain" description="Ig-like" evidence="11">
    <location>
        <begin position="1025"/>
        <end position="1139"/>
    </location>
</feature>
<feature type="transmembrane region" description="Helical" evidence="10">
    <location>
        <begin position="1148"/>
        <end position="1171"/>
    </location>
</feature>
<feature type="domain" description="Galectin" evidence="12">
    <location>
        <begin position="804"/>
        <end position="941"/>
    </location>
</feature>
<evidence type="ECO:0000256" key="5">
    <source>
        <dbReference type="ARBA" id="ARBA00023157"/>
    </source>
</evidence>
<dbReference type="Gene3D" id="2.60.120.200">
    <property type="match status" value="1"/>
</dbReference>
<keyword evidence="4 10" id="KW-0472">Membrane</keyword>
<dbReference type="Gene3D" id="2.60.40.10">
    <property type="entry name" value="Immunoglobulins"/>
    <property type="match status" value="3"/>
</dbReference>
<dbReference type="Pfam" id="PF07686">
    <property type="entry name" value="V-set"/>
    <property type="match status" value="2"/>
</dbReference>
<evidence type="ECO:0000256" key="10">
    <source>
        <dbReference type="SAM" id="Phobius"/>
    </source>
</evidence>
<dbReference type="SUPFAM" id="SSF48726">
    <property type="entry name" value="Immunoglobulin"/>
    <property type="match status" value="3"/>
</dbReference>
<feature type="coiled-coil region" evidence="8">
    <location>
        <begin position="52"/>
        <end position="119"/>
    </location>
</feature>
<name>A0A498NTB4_LABRO</name>
<evidence type="ECO:0000256" key="8">
    <source>
        <dbReference type="SAM" id="Coils"/>
    </source>
</evidence>
<evidence type="ECO:0000256" key="3">
    <source>
        <dbReference type="ARBA" id="ARBA00022734"/>
    </source>
</evidence>
<accession>A0A498NTB4</accession>
<gene>
    <name evidence="13" type="ORF">ROHU_003956</name>
</gene>
<dbReference type="PROSITE" id="PS51304">
    <property type="entry name" value="GALECTIN"/>
    <property type="match status" value="1"/>
</dbReference>
<keyword evidence="2" id="KW-0732">Signal</keyword>
<feature type="transmembrane region" description="Helical" evidence="10">
    <location>
        <begin position="1210"/>
        <end position="1235"/>
    </location>
</feature>
<dbReference type="InterPro" id="IPR037055">
    <property type="entry name" value="MHC_I-like_Ag-recog_sf"/>
</dbReference>
<dbReference type="InterPro" id="IPR005312">
    <property type="entry name" value="DUF1759"/>
</dbReference>
<dbReference type="SMART" id="SM00408">
    <property type="entry name" value="IGc2"/>
    <property type="match status" value="2"/>
</dbReference>
<dbReference type="SMART" id="SM00409">
    <property type="entry name" value="IG"/>
    <property type="match status" value="2"/>
</dbReference>
<dbReference type="GO" id="GO:1903037">
    <property type="term" value="P:regulation of leukocyte cell-cell adhesion"/>
    <property type="evidence" value="ECO:0007669"/>
    <property type="project" value="UniProtKB-ARBA"/>
</dbReference>
<keyword evidence="10" id="KW-1133">Transmembrane helix</keyword>